<proteinExistence type="predicted"/>
<dbReference type="GO" id="GO:0046872">
    <property type="term" value="F:metal ion binding"/>
    <property type="evidence" value="ECO:0007669"/>
    <property type="project" value="InterPro"/>
</dbReference>
<organism evidence="3 4">
    <name type="scientific">Prevotella intermedia</name>
    <dbReference type="NCBI Taxonomy" id="28131"/>
    <lineage>
        <taxon>Bacteria</taxon>
        <taxon>Pseudomonadati</taxon>
        <taxon>Bacteroidota</taxon>
        <taxon>Bacteroidia</taxon>
        <taxon>Bacteroidales</taxon>
        <taxon>Prevotellaceae</taxon>
        <taxon>Prevotella</taxon>
    </lineage>
</organism>
<dbReference type="EMBL" id="PEKN01000001">
    <property type="protein sequence ID" value="PIK21232.1"/>
    <property type="molecule type" value="Genomic_DNA"/>
</dbReference>
<keyword evidence="3" id="KW-0436">Ligase</keyword>
<keyword evidence="1" id="KW-0067">ATP-binding</keyword>
<dbReference type="InterPro" id="IPR011761">
    <property type="entry name" value="ATP-grasp"/>
</dbReference>
<evidence type="ECO:0000313" key="4">
    <source>
        <dbReference type="Proteomes" id="UP000230046"/>
    </source>
</evidence>
<accession>A0A2G8ICK4</accession>
<dbReference type="PROSITE" id="PS50975">
    <property type="entry name" value="ATP_GRASP"/>
    <property type="match status" value="1"/>
</dbReference>
<keyword evidence="1" id="KW-0547">Nucleotide-binding</keyword>
<evidence type="ECO:0000313" key="3">
    <source>
        <dbReference type="EMBL" id="PIK21232.1"/>
    </source>
</evidence>
<dbReference type="GO" id="GO:0016874">
    <property type="term" value="F:ligase activity"/>
    <property type="evidence" value="ECO:0007669"/>
    <property type="project" value="UniProtKB-KW"/>
</dbReference>
<protein>
    <submittedName>
        <fullName evidence="3">Carboxylate--amine ligase</fullName>
    </submittedName>
</protein>
<dbReference type="Proteomes" id="UP000230046">
    <property type="component" value="Unassembled WGS sequence"/>
</dbReference>
<sequence>MKCDVIVTYCWNRVGYNIIRSLYERGLKVVVGDTSTYNICSISKFSIGKFIYRDFTKDEQGFIEDLKKAIKKYSPKVLMPTHDETLIIAKHIDELPQDVIYTMDSYEKQIRLSDKYKATLLADSVGVPIPRFIDDIRNAAYPIVVKTRFGNSAKGVFFPKDYEEAKNLLMKFDKRDILIEEFFVGRDYSVDCVRYDDFFQASTYRSLVTKTDGGGTTTQRILVEMPELERYSKLLLDKVDYKGVCGIDFKVNEETKNAVFIEVNARFTGGLATPMAGGFDIPYIVYSFFSSGKYNQKIQLRMGTKTKWILGDIITLVGKILRYSLTMKEFKQIMSWNFDAFDDYRKEDKKAILGEFLYYFIKLVKNRNLNP</sequence>
<evidence type="ECO:0000259" key="2">
    <source>
        <dbReference type="PROSITE" id="PS50975"/>
    </source>
</evidence>
<name>A0A2G8ICK4_PREIN</name>
<dbReference type="AlphaFoldDB" id="A0A2G8ICK4"/>
<gene>
    <name evidence="3" type="ORF">CTI18_07840</name>
</gene>
<reference evidence="3 4" key="1">
    <citation type="submission" date="2017-11" db="EMBL/GenBank/DDBJ databases">
        <title>Genome sequencing of Prevotella intermedia KCOM 1653.</title>
        <authorList>
            <person name="Kook J.-K."/>
            <person name="Park S.-N."/>
            <person name="Lim Y.K."/>
        </authorList>
    </citation>
    <scope>NUCLEOTIDE SEQUENCE [LARGE SCALE GENOMIC DNA]</scope>
    <source>
        <strain evidence="3 4">KCOM 1653</strain>
    </source>
</reference>
<dbReference type="Gene3D" id="3.30.470.20">
    <property type="entry name" value="ATP-grasp fold, B domain"/>
    <property type="match status" value="1"/>
</dbReference>
<comment type="caution">
    <text evidence="3">The sequence shown here is derived from an EMBL/GenBank/DDBJ whole genome shotgun (WGS) entry which is preliminary data.</text>
</comment>
<dbReference type="GO" id="GO:0005524">
    <property type="term" value="F:ATP binding"/>
    <property type="evidence" value="ECO:0007669"/>
    <property type="project" value="UniProtKB-UniRule"/>
</dbReference>
<evidence type="ECO:0000256" key="1">
    <source>
        <dbReference type="PROSITE-ProRule" id="PRU00409"/>
    </source>
</evidence>
<dbReference type="InterPro" id="IPR003806">
    <property type="entry name" value="ATP-grasp_PylC-type"/>
</dbReference>
<dbReference type="SUPFAM" id="SSF56059">
    <property type="entry name" value="Glutathione synthetase ATP-binding domain-like"/>
    <property type="match status" value="1"/>
</dbReference>
<dbReference type="Gene3D" id="3.40.50.20">
    <property type="match status" value="1"/>
</dbReference>
<dbReference type="Pfam" id="PF02655">
    <property type="entry name" value="ATP-grasp_3"/>
    <property type="match status" value="1"/>
</dbReference>
<dbReference type="RefSeq" id="WP_099836339.1">
    <property type="nucleotide sequence ID" value="NZ_PEKN01000001.1"/>
</dbReference>
<feature type="domain" description="ATP-grasp" evidence="2">
    <location>
        <begin position="84"/>
        <end position="290"/>
    </location>
</feature>